<dbReference type="AlphaFoldDB" id="A0A4R6TJS7"/>
<evidence type="ECO:0000313" key="2">
    <source>
        <dbReference type="EMBL" id="TDQ30867.1"/>
    </source>
</evidence>
<dbReference type="GO" id="GO:0030655">
    <property type="term" value="P:beta-lactam antibiotic catabolic process"/>
    <property type="evidence" value="ECO:0007669"/>
    <property type="project" value="InterPro"/>
</dbReference>
<evidence type="ECO:0000259" key="1">
    <source>
        <dbReference type="Pfam" id="PF13354"/>
    </source>
</evidence>
<dbReference type="EMBL" id="SNYI01000002">
    <property type="protein sequence ID" value="TDQ30867.1"/>
    <property type="molecule type" value="Genomic_DNA"/>
</dbReference>
<dbReference type="PROSITE" id="PS51257">
    <property type="entry name" value="PROKAR_LIPOPROTEIN"/>
    <property type="match status" value="1"/>
</dbReference>
<dbReference type="Pfam" id="PF13354">
    <property type="entry name" value="Beta-lactamase2"/>
    <property type="match status" value="1"/>
</dbReference>
<feature type="domain" description="Beta-lactamase class A catalytic" evidence="1">
    <location>
        <begin position="74"/>
        <end position="332"/>
    </location>
</feature>
<accession>A0A4R6TJS7</accession>
<dbReference type="Proteomes" id="UP000295468">
    <property type="component" value="Unassembled WGS sequence"/>
</dbReference>
<name>A0A4R6TJS7_9FLAO</name>
<dbReference type="GO" id="GO:0008800">
    <property type="term" value="F:beta-lactamase activity"/>
    <property type="evidence" value="ECO:0007669"/>
    <property type="project" value="InterPro"/>
</dbReference>
<evidence type="ECO:0000313" key="3">
    <source>
        <dbReference type="Proteomes" id="UP000295468"/>
    </source>
</evidence>
<dbReference type="OrthoDB" id="1884322at2"/>
<reference evidence="2 3" key="1">
    <citation type="submission" date="2019-03" db="EMBL/GenBank/DDBJ databases">
        <title>Genomic Encyclopedia of Archaeal and Bacterial Type Strains, Phase II (KMG-II): from individual species to whole genera.</title>
        <authorList>
            <person name="Goeker M."/>
        </authorList>
    </citation>
    <scope>NUCLEOTIDE SEQUENCE [LARGE SCALE GENOMIC DNA]</scope>
    <source>
        <strain evidence="2 3">DSM 18435</strain>
    </source>
</reference>
<dbReference type="Gene3D" id="3.40.710.10">
    <property type="entry name" value="DD-peptidase/beta-lactamase superfamily"/>
    <property type="match status" value="1"/>
</dbReference>
<keyword evidence="3" id="KW-1185">Reference proteome</keyword>
<dbReference type="InterPro" id="IPR012338">
    <property type="entry name" value="Beta-lactam/transpept-like"/>
</dbReference>
<dbReference type="SUPFAM" id="SSF56601">
    <property type="entry name" value="beta-lactamase/transpeptidase-like"/>
    <property type="match status" value="1"/>
</dbReference>
<sequence length="382" mass="43756">MGIIRVTVFLVLILTGLQGCKPEVKPVPDPLFHILSSEDPDITRVMKEPEKFEVQVIYTRIKRSDEQVVFEDHYFREAADDYFYPASTVKLPIAVLALEKLNEIDSLDRNTRFYIEGDTLETTFANDITAIFALSDNAASNRLLEFLGQDDINRRLLAKEAGPVRISHRLGDPSERLTTRPLILYLNDSTLTPSRAINNKPALALNLKGIEKGVGYVKGDSLYHSPFSFALKNYYPLRTQHEILKRLVFPDQFPKDQQFSITKEQRHFLLQSMKTLPREAGYDPGEFHDSYGKFFIYGDSKKPVPGNIEIYNKVGYAYGTLTDVAYIRDKENKIEFLLSATLHVNENGIYNDDEYEYEETGIPFLAALGRGVYQFEQQQQKK</sequence>
<comment type="caution">
    <text evidence="2">The sequence shown here is derived from an EMBL/GenBank/DDBJ whole genome shotgun (WGS) entry which is preliminary data.</text>
</comment>
<protein>
    <submittedName>
        <fullName evidence="2">Beta-lactamase family protein</fullName>
    </submittedName>
</protein>
<gene>
    <name evidence="2" type="ORF">CLV82_1563</name>
</gene>
<organism evidence="2 3">
    <name type="scientific">Zeaxanthinibacter enoshimensis</name>
    <dbReference type="NCBI Taxonomy" id="392009"/>
    <lineage>
        <taxon>Bacteria</taxon>
        <taxon>Pseudomonadati</taxon>
        <taxon>Bacteroidota</taxon>
        <taxon>Flavobacteriia</taxon>
        <taxon>Flavobacteriales</taxon>
        <taxon>Flavobacteriaceae</taxon>
        <taxon>Zeaxanthinibacter</taxon>
    </lineage>
</organism>
<dbReference type="RefSeq" id="WP_133643739.1">
    <property type="nucleotide sequence ID" value="NZ_SNYI01000002.1"/>
</dbReference>
<proteinExistence type="predicted"/>
<dbReference type="InterPro" id="IPR045155">
    <property type="entry name" value="Beta-lactam_cat"/>
</dbReference>